<feature type="compositionally biased region" description="Low complexity" evidence="1">
    <location>
        <begin position="67"/>
        <end position="88"/>
    </location>
</feature>
<evidence type="ECO:0000313" key="3">
    <source>
        <dbReference type="Proteomes" id="UP000309215"/>
    </source>
</evidence>
<keyword evidence="3" id="KW-1185">Reference proteome</keyword>
<dbReference type="EMBL" id="SSMQ01000131">
    <property type="protein sequence ID" value="TKC93000.1"/>
    <property type="molecule type" value="Genomic_DNA"/>
</dbReference>
<dbReference type="OrthoDB" id="5525461at2"/>
<evidence type="ECO:0000313" key="2">
    <source>
        <dbReference type="EMBL" id="TKC93000.1"/>
    </source>
</evidence>
<proteinExistence type="predicted"/>
<organism evidence="2 3">
    <name type="scientific">Polyangium fumosum</name>
    <dbReference type="NCBI Taxonomy" id="889272"/>
    <lineage>
        <taxon>Bacteria</taxon>
        <taxon>Pseudomonadati</taxon>
        <taxon>Myxococcota</taxon>
        <taxon>Polyangia</taxon>
        <taxon>Polyangiales</taxon>
        <taxon>Polyangiaceae</taxon>
        <taxon>Polyangium</taxon>
    </lineage>
</organism>
<feature type="region of interest" description="Disordered" evidence="1">
    <location>
        <begin position="52"/>
        <end position="137"/>
    </location>
</feature>
<dbReference type="RefSeq" id="WP_136936317.1">
    <property type="nucleotide sequence ID" value="NZ_SSMQ01000131.1"/>
</dbReference>
<dbReference type="AlphaFoldDB" id="A0A4V5PK04"/>
<protein>
    <submittedName>
        <fullName evidence="2">Uncharacterized protein</fullName>
    </submittedName>
</protein>
<gene>
    <name evidence="2" type="ORF">E8A74_50110</name>
</gene>
<sequence length="562" mass="62024">MAALDEIDPERRPLLPPVDTRAPQAPEQASPSDATSGCCGCFVGVWRIFFGRDPEPQSAPPHAEPTEASVLAEDVAAAAESSPRARSPITAATPCLATEPVNDAVQAIEAPPPPPPPQDTGEGSRSSAPRAELTPAQKEAFKAQFEDHAAQRKTNGQDRMGRSQYILLSDLMSGDSRLVGLYASYFNYPILYLQSRENASKRDFTHEYLQELGVTVFKYEVDEAQKVYNESDLASYPGLGIKAAHITEKVADILGDKNKNPLVSRDAFLGHVKSKLHREDTPAGLHGLLAEQRPVLVLWTKAKVTNLYTGKPEHLLGNTGTQQILELARANGFATAIAGDLKLKQGHRDLMDHDLRFVEEGKLKGLSLKDQYAALQRISRSTTLVHLGMRSGQLEPLPLLCMHTIYLEEINNGQAVRMQKLASVTDLYERRQFAIPPTAKGRFNQAFTYFWEKRYQRDARERETPEGDKAVKAMHQAVMQTRKDAGERMRDVGQGNAAQVFEDFKKTPAASGVITAFPRGFLPEDREKIDHLLKEVKLKIALHEAAGNVRALKAALPSVYPP</sequence>
<comment type="caution">
    <text evidence="2">The sequence shown here is derived from an EMBL/GenBank/DDBJ whole genome shotgun (WGS) entry which is preliminary data.</text>
</comment>
<evidence type="ECO:0000256" key="1">
    <source>
        <dbReference type="SAM" id="MobiDB-lite"/>
    </source>
</evidence>
<dbReference type="Proteomes" id="UP000309215">
    <property type="component" value="Unassembled WGS sequence"/>
</dbReference>
<accession>A0A4V5PK04</accession>
<feature type="region of interest" description="Disordered" evidence="1">
    <location>
        <begin position="1"/>
        <end position="37"/>
    </location>
</feature>
<name>A0A4V5PK04_9BACT</name>
<reference evidence="2 3" key="1">
    <citation type="submission" date="2019-04" db="EMBL/GenBank/DDBJ databases">
        <authorList>
            <person name="Li Y."/>
            <person name="Wang J."/>
        </authorList>
    </citation>
    <scope>NUCLEOTIDE SEQUENCE [LARGE SCALE GENOMIC DNA]</scope>
    <source>
        <strain evidence="2 3">DSM 14668</strain>
    </source>
</reference>